<proteinExistence type="predicted"/>
<accession>U1RAF0</accession>
<name>U1RAF0_9ACTO</name>
<comment type="caution">
    <text evidence="2">The sequence shown here is derived from an EMBL/GenBank/DDBJ whole genome shotgun (WGS) entry which is preliminary data.</text>
</comment>
<dbReference type="AlphaFoldDB" id="U1RAF0"/>
<feature type="region of interest" description="Disordered" evidence="1">
    <location>
        <begin position="20"/>
        <end position="60"/>
    </location>
</feature>
<dbReference type="HOGENOM" id="CLU_2930713_0_0_11"/>
<evidence type="ECO:0000313" key="3">
    <source>
        <dbReference type="Proteomes" id="UP000016498"/>
    </source>
</evidence>
<evidence type="ECO:0000256" key="1">
    <source>
        <dbReference type="SAM" id="MobiDB-lite"/>
    </source>
</evidence>
<gene>
    <name evidence="2" type="ORF">HMPREF1549_03162</name>
</gene>
<reference evidence="2 3" key="1">
    <citation type="submission" date="2013-06" db="EMBL/GenBank/DDBJ databases">
        <authorList>
            <person name="Weinstock G."/>
            <person name="Sodergren E."/>
            <person name="Lobos E.A."/>
            <person name="Fulton L."/>
            <person name="Fulton R."/>
            <person name="Courtney L."/>
            <person name="Fronick C."/>
            <person name="O'Laughlin M."/>
            <person name="Godfrey J."/>
            <person name="Wilson R.M."/>
            <person name="Miner T."/>
            <person name="Farmer C."/>
            <person name="Delehaunty K."/>
            <person name="Cordes M."/>
            <person name="Minx P."/>
            <person name="Tomlinson C."/>
            <person name="Chen J."/>
            <person name="Wollam A."/>
            <person name="Pepin K.H."/>
            <person name="Bhonagiri V."/>
            <person name="Zhang X."/>
            <person name="Warren W."/>
            <person name="Mitreva M."/>
            <person name="Mardis E.R."/>
            <person name="Wilson R.K."/>
        </authorList>
    </citation>
    <scope>NUCLEOTIDE SEQUENCE [LARGE SCALE GENOMIC DNA]</scope>
    <source>
        <strain evidence="2 3">F0510</strain>
    </source>
</reference>
<evidence type="ECO:0000313" key="2">
    <source>
        <dbReference type="EMBL" id="ERH15502.1"/>
    </source>
</evidence>
<sequence>MMMAGRPCGAGAASLTTRLARAPARHLGKSSRCTGGDASPRSPPYGGLGQSRAPRKRSSA</sequence>
<dbReference type="Proteomes" id="UP000016498">
    <property type="component" value="Unassembled WGS sequence"/>
</dbReference>
<dbReference type="EMBL" id="AWSD01000388">
    <property type="protein sequence ID" value="ERH15502.1"/>
    <property type="molecule type" value="Genomic_DNA"/>
</dbReference>
<protein>
    <submittedName>
        <fullName evidence="2">Uncharacterized protein</fullName>
    </submittedName>
</protein>
<organism evidence="2 3">
    <name type="scientific">Actinomyces johnsonii F0510</name>
    <dbReference type="NCBI Taxonomy" id="1227262"/>
    <lineage>
        <taxon>Bacteria</taxon>
        <taxon>Bacillati</taxon>
        <taxon>Actinomycetota</taxon>
        <taxon>Actinomycetes</taxon>
        <taxon>Actinomycetales</taxon>
        <taxon>Actinomycetaceae</taxon>
        <taxon>Actinomyces</taxon>
    </lineage>
</organism>